<accession>A0A178MX03</accession>
<gene>
    <name evidence="1" type="ORF">A6A04_10890</name>
</gene>
<dbReference type="AlphaFoldDB" id="A0A178MX03"/>
<proteinExistence type="predicted"/>
<comment type="caution">
    <text evidence="1">The sequence shown here is derived from an EMBL/GenBank/DDBJ whole genome shotgun (WGS) entry which is preliminary data.</text>
</comment>
<evidence type="ECO:0000313" key="2">
    <source>
        <dbReference type="Proteomes" id="UP000078428"/>
    </source>
</evidence>
<sequence length="103" mass="11258">MPPQQPLSSAALTSLHDHHGHEGADAWETATYPACSLCVEAIANLQDMGQRICRISVTIAIIFSGLGEASLRFMGHPTVELAFRPRMTELGRMQKGGYWKPHG</sequence>
<evidence type="ECO:0000313" key="1">
    <source>
        <dbReference type="EMBL" id="OAN55169.1"/>
    </source>
</evidence>
<dbReference type="Proteomes" id="UP000078428">
    <property type="component" value="Unassembled WGS sequence"/>
</dbReference>
<name>A0A178MX03_9PROT</name>
<dbReference type="STRING" id="1285242.A6A04_10890"/>
<keyword evidence="2" id="KW-1185">Reference proteome</keyword>
<reference evidence="1 2" key="1">
    <citation type="submission" date="2016-04" db="EMBL/GenBank/DDBJ databases">
        <title>Draft genome sequence of freshwater magnetotactic bacteria Magnetospirillum marisnigri SP-1 and Magnetospirillum moscoviense BB-1.</title>
        <authorList>
            <person name="Koziaeva V."/>
            <person name="Dziuba M.V."/>
            <person name="Ivanov T.M."/>
            <person name="Kuznetsov B."/>
            <person name="Grouzdev D.S."/>
        </authorList>
    </citation>
    <scope>NUCLEOTIDE SEQUENCE [LARGE SCALE GENOMIC DNA]</scope>
    <source>
        <strain evidence="1 2">SP-1</strain>
    </source>
</reference>
<organism evidence="1 2">
    <name type="scientific">Paramagnetospirillum marisnigri</name>
    <dbReference type="NCBI Taxonomy" id="1285242"/>
    <lineage>
        <taxon>Bacteria</taxon>
        <taxon>Pseudomonadati</taxon>
        <taxon>Pseudomonadota</taxon>
        <taxon>Alphaproteobacteria</taxon>
        <taxon>Rhodospirillales</taxon>
        <taxon>Magnetospirillaceae</taxon>
        <taxon>Paramagnetospirillum</taxon>
    </lineage>
</organism>
<dbReference type="EMBL" id="LWQT01000020">
    <property type="protein sequence ID" value="OAN55169.1"/>
    <property type="molecule type" value="Genomic_DNA"/>
</dbReference>
<protein>
    <submittedName>
        <fullName evidence="1">Uncharacterized protein</fullName>
    </submittedName>
</protein>